<evidence type="ECO:0000256" key="1">
    <source>
        <dbReference type="ARBA" id="ARBA00001282"/>
    </source>
</evidence>
<dbReference type="AlphaFoldDB" id="A0A919P335"/>
<comment type="catalytic activity">
    <reaction evidence="1 7">
        <text>2-C-methyl-D-erythritol 4-phosphate + CTP + H(+) = 4-CDP-2-C-methyl-D-erythritol + diphosphate</text>
        <dbReference type="Rhea" id="RHEA:13429"/>
        <dbReference type="ChEBI" id="CHEBI:15378"/>
        <dbReference type="ChEBI" id="CHEBI:33019"/>
        <dbReference type="ChEBI" id="CHEBI:37563"/>
        <dbReference type="ChEBI" id="CHEBI:57823"/>
        <dbReference type="ChEBI" id="CHEBI:58262"/>
        <dbReference type="EC" id="2.7.7.60"/>
    </reaction>
</comment>
<evidence type="ECO:0000256" key="4">
    <source>
        <dbReference type="ARBA" id="ARBA00022679"/>
    </source>
</evidence>
<dbReference type="HAMAP" id="MF_00108">
    <property type="entry name" value="IspD"/>
    <property type="match status" value="1"/>
</dbReference>
<reference evidence="9" key="1">
    <citation type="submission" date="2021-01" db="EMBL/GenBank/DDBJ databases">
        <title>Whole genome shotgun sequence of Cellulomonas chitinilytica NBRC 110799.</title>
        <authorList>
            <person name="Komaki H."/>
            <person name="Tamura T."/>
        </authorList>
    </citation>
    <scope>NUCLEOTIDE SEQUENCE</scope>
    <source>
        <strain evidence="9">NBRC 110799</strain>
    </source>
</reference>
<comment type="pathway">
    <text evidence="2 7">Isoprenoid biosynthesis; isopentenyl diphosphate biosynthesis via DXP pathway; isopentenyl diphosphate from 1-deoxy-D-xylulose 5-phosphate: step 2/6.</text>
</comment>
<feature type="site" description="Transition state stabilizer" evidence="7">
    <location>
        <position position="22"/>
    </location>
</feature>
<gene>
    <name evidence="7 9" type="primary">ispD</name>
    <name evidence="9" type="ORF">Cch01nite_32500</name>
</gene>
<dbReference type="GO" id="GO:0019288">
    <property type="term" value="P:isopentenyl diphosphate biosynthetic process, methylerythritol 4-phosphate pathway"/>
    <property type="evidence" value="ECO:0007669"/>
    <property type="project" value="UniProtKB-UniRule"/>
</dbReference>
<dbReference type="RefSeq" id="WP_203757383.1">
    <property type="nucleotide sequence ID" value="NZ_BONK01000012.1"/>
</dbReference>
<dbReference type="Gene3D" id="3.90.550.10">
    <property type="entry name" value="Spore Coat Polysaccharide Biosynthesis Protein SpsA, Chain A"/>
    <property type="match status" value="1"/>
</dbReference>
<evidence type="ECO:0000256" key="6">
    <source>
        <dbReference type="ARBA" id="ARBA00023229"/>
    </source>
</evidence>
<dbReference type="SUPFAM" id="SSF53448">
    <property type="entry name" value="Nucleotide-diphospho-sugar transferases"/>
    <property type="match status" value="1"/>
</dbReference>
<keyword evidence="6 7" id="KW-0414">Isoprene biosynthesis</keyword>
<keyword evidence="10" id="KW-1185">Reference proteome</keyword>
<evidence type="ECO:0000313" key="10">
    <source>
        <dbReference type="Proteomes" id="UP000632740"/>
    </source>
</evidence>
<evidence type="ECO:0000256" key="8">
    <source>
        <dbReference type="SAM" id="MobiDB-lite"/>
    </source>
</evidence>
<protein>
    <recommendedName>
        <fullName evidence="7">2-C-methyl-D-erythritol 4-phosphate cytidylyltransferase</fullName>
        <ecNumber evidence="7">2.7.7.60</ecNumber>
    </recommendedName>
    <alternativeName>
        <fullName evidence="7">4-diphosphocytidyl-2C-methyl-D-erythritol synthase</fullName>
    </alternativeName>
    <alternativeName>
        <fullName evidence="7">MEP cytidylyltransferase</fullName>
        <shortName evidence="7">MCT</shortName>
    </alternativeName>
</protein>
<name>A0A919P335_9CELL</name>
<dbReference type="PANTHER" id="PTHR32125">
    <property type="entry name" value="2-C-METHYL-D-ERYTHRITOL 4-PHOSPHATE CYTIDYLYLTRANSFERASE, CHLOROPLASTIC"/>
    <property type="match status" value="1"/>
</dbReference>
<comment type="function">
    <text evidence="7">Catalyzes the formation of 4-diphosphocytidyl-2-C-methyl-D-erythritol from CTP and 2-C-methyl-D-erythritol 4-phosphate (MEP).</text>
</comment>
<dbReference type="InterPro" id="IPR050088">
    <property type="entry name" value="IspD/TarI_cytidylyltransf_bact"/>
</dbReference>
<evidence type="ECO:0000256" key="3">
    <source>
        <dbReference type="ARBA" id="ARBA00009789"/>
    </source>
</evidence>
<proteinExistence type="inferred from homology"/>
<keyword evidence="5 7" id="KW-0548">Nucleotidyltransferase</keyword>
<feature type="region of interest" description="Disordered" evidence="8">
    <location>
        <begin position="266"/>
        <end position="290"/>
    </location>
</feature>
<evidence type="ECO:0000256" key="7">
    <source>
        <dbReference type="HAMAP-Rule" id="MF_00108"/>
    </source>
</evidence>
<dbReference type="InterPro" id="IPR034683">
    <property type="entry name" value="IspD/TarI"/>
</dbReference>
<dbReference type="InterPro" id="IPR029044">
    <property type="entry name" value="Nucleotide-diphossugar_trans"/>
</dbReference>
<feature type="site" description="Positions MEP for the nucleophilic attack" evidence="7">
    <location>
        <position position="188"/>
    </location>
</feature>
<evidence type="ECO:0000256" key="5">
    <source>
        <dbReference type="ARBA" id="ARBA00022695"/>
    </source>
</evidence>
<keyword evidence="4 7" id="KW-0808">Transferase</keyword>
<dbReference type="EC" id="2.7.7.60" evidence="7"/>
<dbReference type="InterPro" id="IPR018294">
    <property type="entry name" value="ISPD_synthase_CS"/>
</dbReference>
<dbReference type="Proteomes" id="UP000632740">
    <property type="component" value="Unassembled WGS sequence"/>
</dbReference>
<dbReference type="PROSITE" id="PS01295">
    <property type="entry name" value="ISPD"/>
    <property type="match status" value="1"/>
</dbReference>
<organism evidence="9 10">
    <name type="scientific">Cellulomonas chitinilytica</name>
    <dbReference type="NCBI Taxonomy" id="398759"/>
    <lineage>
        <taxon>Bacteria</taxon>
        <taxon>Bacillati</taxon>
        <taxon>Actinomycetota</taxon>
        <taxon>Actinomycetes</taxon>
        <taxon>Micrococcales</taxon>
        <taxon>Cellulomonadaceae</taxon>
        <taxon>Cellulomonas</taxon>
    </lineage>
</organism>
<feature type="site" description="Transition state stabilizer" evidence="7">
    <location>
        <position position="15"/>
    </location>
</feature>
<accession>A0A919P335</accession>
<comment type="caution">
    <text evidence="9">The sequence shown here is derived from an EMBL/GenBank/DDBJ whole genome shotgun (WGS) entry which is preliminary data.</text>
</comment>
<evidence type="ECO:0000256" key="2">
    <source>
        <dbReference type="ARBA" id="ARBA00004787"/>
    </source>
</evidence>
<comment type="similarity">
    <text evidence="3 7">Belongs to the IspD/TarI cytidylyltransferase family. IspD subfamily.</text>
</comment>
<dbReference type="InterPro" id="IPR001228">
    <property type="entry name" value="IspD"/>
</dbReference>
<dbReference type="GO" id="GO:0050518">
    <property type="term" value="F:2-C-methyl-D-erythritol 4-phosphate cytidylyltransferase activity"/>
    <property type="evidence" value="ECO:0007669"/>
    <property type="project" value="UniProtKB-UniRule"/>
</dbReference>
<feature type="compositionally biased region" description="Basic and acidic residues" evidence="8">
    <location>
        <begin position="278"/>
        <end position="290"/>
    </location>
</feature>
<dbReference type="PANTHER" id="PTHR32125:SF4">
    <property type="entry name" value="2-C-METHYL-D-ERYTHRITOL 4-PHOSPHATE CYTIDYLYLTRANSFERASE, CHLOROPLASTIC"/>
    <property type="match status" value="1"/>
</dbReference>
<dbReference type="EMBL" id="BONK01000012">
    <property type="protein sequence ID" value="GIG22526.1"/>
    <property type="molecule type" value="Genomic_DNA"/>
</dbReference>
<dbReference type="Pfam" id="PF01128">
    <property type="entry name" value="IspD"/>
    <property type="match status" value="2"/>
</dbReference>
<evidence type="ECO:0000313" key="9">
    <source>
        <dbReference type="EMBL" id="GIG22526.1"/>
    </source>
</evidence>
<feature type="site" description="Positions MEP for the nucleophilic attack" evidence="7">
    <location>
        <position position="248"/>
    </location>
</feature>
<sequence length="290" mass="29395">MSVAAVLTAAGSGSRLGHALPKALVPLAGEPLVRHAARRLLAARAADGQRIETLVVTAPADHVAHVERSLTGLADGVRVVVVAGGPTRQASVAAALAVLGAPVPSGASAAGVRPTDDAPGDPTVVLVHDAARPLAPEELVGRVIDAVRAGRSAVVPGMPVTDTIKQVDAPQGAAEGLAAARVLATVAREQLRAVQTPQGFTFDVLRTAHAAAAAHAHDEALAASDDAGLVERTGGAVWVVDGDERAAKITTPRDLAIAELLLRDERAAVPADDTTDGAPRRTVETAQEPR</sequence>